<feature type="transmembrane region" description="Helical" evidence="2">
    <location>
        <begin position="548"/>
        <end position="569"/>
    </location>
</feature>
<comment type="caution">
    <text evidence="3">The sequence shown here is derived from an EMBL/GenBank/DDBJ whole genome shotgun (WGS) entry which is preliminary data.</text>
</comment>
<keyword evidence="2" id="KW-0812">Transmembrane</keyword>
<feature type="compositionally biased region" description="Low complexity" evidence="1">
    <location>
        <begin position="74"/>
        <end position="84"/>
    </location>
</feature>
<sequence length="1396" mass="148657">MASLSHAVEMAQAMEWHVKQHARLCKDHKLTKHEKKSARVAKAKTMSILDSTIANVNRALEKAKQASRRSSPVKSAATTTTKATRTSRDSAPGDQQKADDLKKLMVSDGLSTQATTLRQMVAQATPVIGVFNKLQQESLSGYNAMINTVPVVGLLGTRIMFTETKLSSIPGQTVDQWSFFCDLPADAQPGPGKAVHFFPFSGDFYVSVGQDIWCRRHRQPGDVQLQQAVDNWPKLYVDEWSAKLPNFSLPAPDLVDVVPFVELQAGTGTATAYIMALDSQGNISAWTGDDPTTGGPFAAMTYRGSSPSVAPTWTQMTYSSGKICAYDGQNTWEMTPSIGDKFYTIANPVAVPVPITQLTANEVGPIGIQADGALYKRSLANSQPSGDHAPVFTWNKWIDGNGIQNLGVASAGVTVDLKLLVTILQARYISTQLALYPSVRMVYAFGTTHGAYLDNVLAQAQIFANSTDAQQQAAAQTAGTAAIKHASLWSKLLLNTANQNNDSVGQMSKQLDEVNDQLVIQLTNLRTTLRGLQIQLKTDQDALDSARAALWGSLAAMLIGLAVVIAGFVTANPYLVGVGGLIFAGGAIATGIEGASAADCAVKLAKTQASITTVTNSITDLSGIVNNFGNLKDSYDAINEFWGRLSVDAFTISTDDEVTLAMGVAILEDPSSIQTAKSVSLDMADGALAYLDMLNSQHIVIPDGDLPSTALLRRHTASKAHLGAQKLEHGVMLARESLEAGNVEEYFARLNHAVVLKTAQDLESLRDVTATGLWLDVSKLRQTGSVFGPLASSELATFSQKSLLALTDTPIPLPDPSAPLPVQSQQLNKALTVLGPRIVNMLNLTLQLAESAQIWKTKFPQLPTPQEQSDADTLKNDATNKCHLAFESARDTYNAFGSFNGAAVTFHNTAVAQASDQLKSNDATLAGIDEQISEYPHSPPWYVYLAGGIGAAGWFADQALQKSHAQDNRNATASTLSAALAALESLADSGPSQDGAAGNWSDAVQSVSKNLGSIADTLFAEKFQLWEDPEGYARLMQTEWATVIANANAVLQILEHATAQPQTLSKHTRLTAVVGDESVVESLEAPAGLSSAISSQSSDIQDGLKAIASLRQLPSKNDIAAYQDEDKQTSLAALIMNVRSQYATVLNSARDAMLAIESAAQVEILRSDAAAQQGISVVDFVRQSFQTAQFTVQAANQTLSVFNSILPEVTRAVGGSGSSMDIAMLCLDELKKLSSSGGQDAMAEVIAKVVAFVFNGTGLAGKIGLTGPLLAAIALAAQTNETVQAAFDTYIAILEDMSPDDVQQVATALEKLRPLVQSPQMSLDALEKSVSRVVTGMNEIVTLLSILADGLHSQYNAIENGQWPGGIDAQQAGAIRDSWVQVANACHAWVDAYSKV</sequence>
<keyword evidence="2" id="KW-0472">Membrane</keyword>
<feature type="region of interest" description="Disordered" evidence="1">
    <location>
        <begin position="61"/>
        <end position="99"/>
    </location>
</feature>
<dbReference type="Gene3D" id="1.20.1170.10">
    <property type="match status" value="1"/>
</dbReference>
<dbReference type="EMBL" id="JAVRRL010000037">
    <property type="protein sequence ID" value="KAK5111652.1"/>
    <property type="molecule type" value="Genomic_DNA"/>
</dbReference>
<proteinExistence type="predicted"/>
<evidence type="ECO:0000313" key="3">
    <source>
        <dbReference type="EMBL" id="KAK5111652.1"/>
    </source>
</evidence>
<evidence type="ECO:0000313" key="4">
    <source>
        <dbReference type="Proteomes" id="UP001310890"/>
    </source>
</evidence>
<dbReference type="Proteomes" id="UP001310890">
    <property type="component" value="Unassembled WGS sequence"/>
</dbReference>
<accession>A0AAN7YFV4</accession>
<feature type="transmembrane region" description="Helical" evidence="2">
    <location>
        <begin position="574"/>
        <end position="592"/>
    </location>
</feature>
<reference evidence="3" key="1">
    <citation type="submission" date="2023-08" db="EMBL/GenBank/DDBJ databases">
        <title>Black Yeasts Isolated from many extreme environments.</title>
        <authorList>
            <person name="Coleine C."/>
            <person name="Stajich J.E."/>
            <person name="Selbmann L."/>
        </authorList>
    </citation>
    <scope>NUCLEOTIDE SEQUENCE</scope>
    <source>
        <strain evidence="3">CCFEE 5401</strain>
    </source>
</reference>
<gene>
    <name evidence="3" type="ORF">LTR62_004757</name>
</gene>
<dbReference type="SUPFAM" id="SSF58100">
    <property type="entry name" value="Bacterial hemolysins"/>
    <property type="match status" value="1"/>
</dbReference>
<evidence type="ECO:0000256" key="1">
    <source>
        <dbReference type="SAM" id="MobiDB-lite"/>
    </source>
</evidence>
<organism evidence="3 4">
    <name type="scientific">Meristemomyces frigidus</name>
    <dbReference type="NCBI Taxonomy" id="1508187"/>
    <lineage>
        <taxon>Eukaryota</taxon>
        <taxon>Fungi</taxon>
        <taxon>Dikarya</taxon>
        <taxon>Ascomycota</taxon>
        <taxon>Pezizomycotina</taxon>
        <taxon>Dothideomycetes</taxon>
        <taxon>Dothideomycetidae</taxon>
        <taxon>Mycosphaerellales</taxon>
        <taxon>Teratosphaeriaceae</taxon>
        <taxon>Meristemomyces</taxon>
    </lineage>
</organism>
<name>A0AAN7YFV4_9PEZI</name>
<evidence type="ECO:0000256" key="2">
    <source>
        <dbReference type="SAM" id="Phobius"/>
    </source>
</evidence>
<protein>
    <submittedName>
        <fullName evidence="3">Uncharacterized protein</fullName>
    </submittedName>
</protein>
<keyword evidence="2" id="KW-1133">Transmembrane helix</keyword>